<evidence type="ECO:0000256" key="1">
    <source>
        <dbReference type="ARBA" id="ARBA00004141"/>
    </source>
</evidence>
<evidence type="ECO:0000313" key="11">
    <source>
        <dbReference type="Proteomes" id="UP000000598"/>
    </source>
</evidence>
<evidence type="ECO:0000256" key="4">
    <source>
        <dbReference type="ARBA" id="ARBA00022692"/>
    </source>
</evidence>
<dbReference type="GO" id="GO:0005789">
    <property type="term" value="C:endoplasmic reticulum membrane"/>
    <property type="evidence" value="ECO:0007669"/>
    <property type="project" value="UniProtKB-SubCell"/>
</dbReference>
<dbReference type="PANTHER" id="PTHR46346:SF1">
    <property type="entry name" value="PHOSPHATIDYLINOSITOL N-ACETYLGLUCOSAMINYLTRANSFERASE SUBUNIT P"/>
    <property type="match status" value="1"/>
</dbReference>
<evidence type="ECO:0000313" key="10">
    <source>
        <dbReference type="EMBL" id="CAH01974.1"/>
    </source>
</evidence>
<comment type="similarity">
    <text evidence="7">Belongs to the GPI19 family.</text>
</comment>
<dbReference type="InterPro" id="IPR013717">
    <property type="entry name" value="PIG-P"/>
</dbReference>
<name>Q6CWV8_KLULA</name>
<feature type="transmembrane region" description="Helical" evidence="8">
    <location>
        <begin position="7"/>
        <end position="29"/>
    </location>
</feature>
<dbReference type="AlphaFoldDB" id="Q6CWV8"/>
<comment type="catalytic activity">
    <reaction evidence="7">
        <text>a 1,2-diacyl-sn-glycero-3-phospho-(1D-myo-inositol) + UDP-N-acetyl-alpha-D-glucosamine = a 6-(N-acetyl-alpha-D-glucosaminyl)-1-(1,2-diacyl-sn-glycero-3-phospho)-1D-myo-inositol + UDP + H(+)</text>
        <dbReference type="Rhea" id="RHEA:14789"/>
        <dbReference type="ChEBI" id="CHEBI:15378"/>
        <dbReference type="ChEBI" id="CHEBI:57265"/>
        <dbReference type="ChEBI" id="CHEBI:57705"/>
        <dbReference type="ChEBI" id="CHEBI:57880"/>
        <dbReference type="ChEBI" id="CHEBI:58223"/>
        <dbReference type="EC" id="2.4.1.198"/>
    </reaction>
</comment>
<reference evidence="10 11" key="1">
    <citation type="journal article" date="2004" name="Nature">
        <title>Genome evolution in yeasts.</title>
        <authorList>
            <consortium name="Genolevures"/>
            <person name="Dujon B."/>
            <person name="Sherman D."/>
            <person name="Fischer G."/>
            <person name="Durrens P."/>
            <person name="Casaregola S."/>
            <person name="Lafontaine I."/>
            <person name="de Montigny J."/>
            <person name="Marck C."/>
            <person name="Neuveglise C."/>
            <person name="Talla E."/>
            <person name="Goffard N."/>
            <person name="Frangeul L."/>
            <person name="Aigle M."/>
            <person name="Anthouard V."/>
            <person name="Babour A."/>
            <person name="Barbe V."/>
            <person name="Barnay S."/>
            <person name="Blanchin S."/>
            <person name="Beckerich J.M."/>
            <person name="Beyne E."/>
            <person name="Bleykasten C."/>
            <person name="Boisrame A."/>
            <person name="Boyer J."/>
            <person name="Cattolico L."/>
            <person name="Confanioleri F."/>
            <person name="de Daruvar A."/>
            <person name="Despons L."/>
            <person name="Fabre E."/>
            <person name="Fairhead C."/>
            <person name="Ferry-Dumazet H."/>
            <person name="Groppi A."/>
            <person name="Hantraye F."/>
            <person name="Hennequin C."/>
            <person name="Jauniaux N."/>
            <person name="Joyet P."/>
            <person name="Kachouri R."/>
            <person name="Kerrest A."/>
            <person name="Koszul R."/>
            <person name="Lemaire M."/>
            <person name="Lesur I."/>
            <person name="Ma L."/>
            <person name="Muller H."/>
            <person name="Nicaud J.M."/>
            <person name="Nikolski M."/>
            <person name="Oztas S."/>
            <person name="Ozier-Kalogeropoulos O."/>
            <person name="Pellenz S."/>
            <person name="Potier S."/>
            <person name="Richard G.F."/>
            <person name="Straub M.L."/>
            <person name="Suleau A."/>
            <person name="Swennene D."/>
            <person name="Tekaia F."/>
            <person name="Wesolowski-Louvel M."/>
            <person name="Westhof E."/>
            <person name="Wirth B."/>
            <person name="Zeniou-Meyer M."/>
            <person name="Zivanovic I."/>
            <person name="Bolotin-Fukuhara M."/>
            <person name="Thierry A."/>
            <person name="Bouchier C."/>
            <person name="Caudron B."/>
            <person name="Scarpelli C."/>
            <person name="Gaillardin C."/>
            <person name="Weissenbach J."/>
            <person name="Wincker P."/>
            <person name="Souciet J.L."/>
        </authorList>
    </citation>
    <scope>NUCLEOTIDE SEQUENCE [LARGE SCALE GENOMIC DNA]</scope>
    <source>
        <strain evidence="11">ATCC 8585 / CBS 2359 / DSM 70799 / NBRC 1267 / NRRL Y-1140 / WM37</strain>
    </source>
</reference>
<comment type="subunit">
    <text evidence="7">Component of the phosphatidylinositol N-acetylglucosaminyltransferase (GPI-GlcNAc transferase) complex.</text>
</comment>
<sequence length="131" mass="15224">MNKERQYGGFSVYVSSTLVVFFIVVWAFLPKIILQGQAIAEVYEILPQRYWLIAIQCLVLMTMLFTYVGMLSYNIDMLTVPLDDMRTITDTQGRIVEYKNFSELDWYITNETSGVADLPINEVSRVLYLQE</sequence>
<feature type="transmembrane region" description="Helical" evidence="8">
    <location>
        <begin position="49"/>
        <end position="68"/>
    </location>
</feature>
<dbReference type="PaxDb" id="284590-Q6CWV8"/>
<evidence type="ECO:0000256" key="8">
    <source>
        <dbReference type="SAM" id="Phobius"/>
    </source>
</evidence>
<dbReference type="InParanoid" id="Q6CWV8"/>
<keyword evidence="5 8" id="KW-1133">Transmembrane helix</keyword>
<evidence type="ECO:0000256" key="3">
    <source>
        <dbReference type="ARBA" id="ARBA00022502"/>
    </source>
</evidence>
<keyword evidence="7" id="KW-0808">Transferase</keyword>
<dbReference type="OMA" id="RYWIICI"/>
<dbReference type="InterPro" id="IPR052263">
    <property type="entry name" value="GPI_Anchor_Biosynth"/>
</dbReference>
<dbReference type="KEGG" id="kla:KLLA0_B01133g"/>
<comment type="subcellular location">
    <subcellularLocation>
        <location evidence="7">Endoplasmic reticulum membrane</location>
    </subcellularLocation>
    <subcellularLocation>
        <location evidence="1">Membrane</location>
        <topology evidence="1">Multi-pass membrane protein</topology>
    </subcellularLocation>
</comment>
<organism evidence="10 11">
    <name type="scientific">Kluyveromyces lactis (strain ATCC 8585 / CBS 2359 / DSM 70799 / NBRC 1267 / NRRL Y-1140 / WM37)</name>
    <name type="common">Yeast</name>
    <name type="synonym">Candida sphaerica</name>
    <dbReference type="NCBI Taxonomy" id="284590"/>
    <lineage>
        <taxon>Eukaryota</taxon>
        <taxon>Fungi</taxon>
        <taxon>Dikarya</taxon>
        <taxon>Ascomycota</taxon>
        <taxon>Saccharomycotina</taxon>
        <taxon>Saccharomycetes</taxon>
        <taxon>Saccharomycetales</taxon>
        <taxon>Saccharomycetaceae</taxon>
        <taxon>Kluyveromyces</taxon>
    </lineage>
</organism>
<dbReference type="PIRSF" id="PIRSF008765">
    <property type="entry name" value="PIG-P_GPI19"/>
    <property type="match status" value="1"/>
</dbReference>
<evidence type="ECO:0000256" key="7">
    <source>
        <dbReference type="PIRNR" id="PIRNR008765"/>
    </source>
</evidence>
<gene>
    <name evidence="10" type="ORF">KLLA0_B01133g</name>
</gene>
<dbReference type="GO" id="GO:0017176">
    <property type="term" value="F:phosphatidylinositol N-acetylglucosaminyltransferase activity"/>
    <property type="evidence" value="ECO:0007669"/>
    <property type="project" value="UniProtKB-UniRule"/>
</dbReference>
<protein>
    <recommendedName>
        <fullName evidence="7">Phosphatidylinositol N-acetylglucosaminyltransferase subunit GPI19</fullName>
        <ecNumber evidence="7">2.4.1.198</ecNumber>
    </recommendedName>
</protein>
<proteinExistence type="inferred from homology"/>
<evidence type="ECO:0000256" key="2">
    <source>
        <dbReference type="ARBA" id="ARBA00004687"/>
    </source>
</evidence>
<evidence type="ECO:0000259" key="9">
    <source>
        <dbReference type="Pfam" id="PF08510"/>
    </source>
</evidence>
<keyword evidence="6 7" id="KW-0472">Membrane</keyword>
<evidence type="ECO:0000256" key="5">
    <source>
        <dbReference type="ARBA" id="ARBA00022989"/>
    </source>
</evidence>
<keyword evidence="3 7" id="KW-0337">GPI-anchor biosynthesis</keyword>
<comment type="function">
    <text evidence="7">Part of the complex catalyzing the transfer of N-acetylglucosamine from UDP-N-acetylglucosamine to phosphatidylinositol, the first step of GPI biosynthesis.</text>
</comment>
<dbReference type="GO" id="GO:0006506">
    <property type="term" value="P:GPI anchor biosynthetic process"/>
    <property type="evidence" value="ECO:0007669"/>
    <property type="project" value="UniProtKB-UniPathway"/>
</dbReference>
<dbReference type="FunCoup" id="Q6CWV8">
    <property type="interactions" value="49"/>
</dbReference>
<dbReference type="Pfam" id="PF08510">
    <property type="entry name" value="PIG-P"/>
    <property type="match status" value="1"/>
</dbReference>
<feature type="domain" description="PIG-P" evidence="9">
    <location>
        <begin position="5"/>
        <end position="128"/>
    </location>
</feature>
<dbReference type="EMBL" id="CR382122">
    <property type="protein sequence ID" value="CAH01974.1"/>
    <property type="molecule type" value="Genomic_DNA"/>
</dbReference>
<comment type="pathway">
    <text evidence="2 7">Glycolipid biosynthesis; glycosylphosphatidylinositol-anchor biosynthesis.</text>
</comment>
<keyword evidence="4 8" id="KW-0812">Transmembrane</keyword>
<accession>Q6CWV8</accession>
<dbReference type="STRING" id="284590.Q6CWV8"/>
<dbReference type="PANTHER" id="PTHR46346">
    <property type="entry name" value="PHOSPHATIDYLINOSITOL N-ACETYLGLUCOSAMINYLTRANSFERASE SUBUNIT P"/>
    <property type="match status" value="1"/>
</dbReference>
<keyword evidence="11" id="KW-1185">Reference proteome</keyword>
<evidence type="ECO:0000256" key="6">
    <source>
        <dbReference type="ARBA" id="ARBA00023136"/>
    </source>
</evidence>
<keyword evidence="7" id="KW-0256">Endoplasmic reticulum</keyword>
<dbReference type="UniPathway" id="UPA00196"/>
<dbReference type="HOGENOM" id="CLU_081616_4_0_1"/>
<dbReference type="EC" id="2.4.1.198" evidence="7"/>
<dbReference type="eggNOG" id="KOG2257">
    <property type="taxonomic scope" value="Eukaryota"/>
</dbReference>
<dbReference type="Proteomes" id="UP000000598">
    <property type="component" value="Chromosome B"/>
</dbReference>
<dbReference type="InterPro" id="IPR016542">
    <property type="entry name" value="PIG-P_GPI19"/>
</dbReference>